<proteinExistence type="predicted"/>
<feature type="transmembrane region" description="Helical" evidence="1">
    <location>
        <begin position="139"/>
        <end position="158"/>
    </location>
</feature>
<evidence type="ECO:0000313" key="2">
    <source>
        <dbReference type="EMBL" id="SEI40223.1"/>
    </source>
</evidence>
<dbReference type="RefSeq" id="WP_091306896.1">
    <property type="nucleotide sequence ID" value="NZ_CBCSJU010000001.1"/>
</dbReference>
<name>A0A1H6Q8Y9_9FLAO</name>
<evidence type="ECO:0000313" key="3">
    <source>
        <dbReference type="Proteomes" id="UP000199702"/>
    </source>
</evidence>
<accession>A0A1H6Q8Y9</accession>
<dbReference type="AlphaFoldDB" id="A0A1H6Q8Y9"/>
<protein>
    <recommendedName>
        <fullName evidence="4">DUF2975 domain-containing protein</fullName>
    </recommendedName>
</protein>
<keyword evidence="1" id="KW-0472">Membrane</keyword>
<keyword evidence="3" id="KW-1185">Reference proteome</keyword>
<dbReference type="OrthoDB" id="714390at2"/>
<evidence type="ECO:0000256" key="1">
    <source>
        <dbReference type="SAM" id="Phobius"/>
    </source>
</evidence>
<feature type="transmembrane region" description="Helical" evidence="1">
    <location>
        <begin position="7"/>
        <end position="31"/>
    </location>
</feature>
<organism evidence="2 3">
    <name type="scientific">Flavobacterium terrigena</name>
    <dbReference type="NCBI Taxonomy" id="402734"/>
    <lineage>
        <taxon>Bacteria</taxon>
        <taxon>Pseudomonadati</taxon>
        <taxon>Bacteroidota</taxon>
        <taxon>Flavobacteriia</taxon>
        <taxon>Flavobacteriales</taxon>
        <taxon>Flavobacteriaceae</taxon>
        <taxon>Flavobacterium</taxon>
    </lineage>
</organism>
<gene>
    <name evidence="2" type="ORF">SAMN05660918_0361</name>
</gene>
<sequence>MKNVRNVSAVLFYITRIVAILYLLVTLYSAVSILTEWSYFTKDNGKYFVICFPFTETSFLVGENHWGYKIFNFLIPIGFYGIFFLLVSNVFNVFRQVKLFTQYGVTQLKYFYLANVFVPTITIFLASVFAGDIEEGLEWVAIIHFFLGVFAYFLAAIFKQGLHLQNEQDLYI</sequence>
<keyword evidence="1" id="KW-0812">Transmembrane</keyword>
<dbReference type="EMBL" id="FNYA01000001">
    <property type="protein sequence ID" value="SEI40223.1"/>
    <property type="molecule type" value="Genomic_DNA"/>
</dbReference>
<evidence type="ECO:0008006" key="4">
    <source>
        <dbReference type="Google" id="ProtNLM"/>
    </source>
</evidence>
<feature type="transmembrane region" description="Helical" evidence="1">
    <location>
        <begin position="112"/>
        <end position="133"/>
    </location>
</feature>
<feature type="transmembrane region" description="Helical" evidence="1">
    <location>
        <begin position="70"/>
        <end position="91"/>
    </location>
</feature>
<dbReference type="STRING" id="402734.SAMN05660918_0361"/>
<keyword evidence="1" id="KW-1133">Transmembrane helix</keyword>
<reference evidence="3" key="1">
    <citation type="submission" date="2016-10" db="EMBL/GenBank/DDBJ databases">
        <authorList>
            <person name="Varghese N."/>
            <person name="Submissions S."/>
        </authorList>
    </citation>
    <scope>NUCLEOTIDE SEQUENCE [LARGE SCALE GENOMIC DNA]</scope>
    <source>
        <strain evidence="3">DSM 17934</strain>
    </source>
</reference>
<dbReference type="Proteomes" id="UP000199702">
    <property type="component" value="Unassembled WGS sequence"/>
</dbReference>